<feature type="transmembrane region" description="Helical" evidence="4">
    <location>
        <begin position="279"/>
        <end position="302"/>
    </location>
</feature>
<comment type="similarity">
    <text evidence="2">Belongs to the major facilitator superfamily. Monocarboxylate porter (TC 2.A.1.13) family.</text>
</comment>
<dbReference type="Proteomes" id="UP000829364">
    <property type="component" value="Chromosome 4"/>
</dbReference>
<keyword evidence="4" id="KW-1133">Transmembrane helix</keyword>
<feature type="transmembrane region" description="Helical" evidence="4">
    <location>
        <begin position="149"/>
        <end position="167"/>
    </location>
</feature>
<dbReference type="Gene3D" id="1.20.1250.20">
    <property type="entry name" value="MFS general substrate transporter like domains"/>
    <property type="match status" value="2"/>
</dbReference>
<dbReference type="KEGG" id="ptkz:JDV02_005552"/>
<dbReference type="AlphaFoldDB" id="A0A9Q8QIA6"/>
<dbReference type="PANTHER" id="PTHR11360">
    <property type="entry name" value="MONOCARBOXYLATE TRANSPORTER"/>
    <property type="match status" value="1"/>
</dbReference>
<feature type="transmembrane region" description="Helical" evidence="4">
    <location>
        <begin position="442"/>
        <end position="461"/>
    </location>
</feature>
<dbReference type="InterPro" id="IPR011701">
    <property type="entry name" value="MFS"/>
</dbReference>
<dbReference type="InterPro" id="IPR020846">
    <property type="entry name" value="MFS_dom"/>
</dbReference>
<feature type="compositionally biased region" description="Basic and acidic residues" evidence="3">
    <location>
        <begin position="41"/>
        <end position="51"/>
    </location>
</feature>
<dbReference type="RefSeq" id="XP_047842847.1">
    <property type="nucleotide sequence ID" value="XM_047986863.1"/>
</dbReference>
<evidence type="ECO:0000256" key="4">
    <source>
        <dbReference type="SAM" id="Phobius"/>
    </source>
</evidence>
<dbReference type="SUPFAM" id="SSF103473">
    <property type="entry name" value="MFS general substrate transporter"/>
    <property type="match status" value="1"/>
</dbReference>
<evidence type="ECO:0000256" key="2">
    <source>
        <dbReference type="ARBA" id="ARBA00006727"/>
    </source>
</evidence>
<dbReference type="Pfam" id="PF07690">
    <property type="entry name" value="MFS_1"/>
    <property type="match status" value="1"/>
</dbReference>
<proteinExistence type="inferred from homology"/>
<dbReference type="GO" id="GO:0016020">
    <property type="term" value="C:membrane"/>
    <property type="evidence" value="ECO:0007669"/>
    <property type="project" value="UniProtKB-SubCell"/>
</dbReference>
<feature type="compositionally biased region" description="Basic and acidic residues" evidence="3">
    <location>
        <begin position="10"/>
        <end position="20"/>
    </location>
</feature>
<dbReference type="InterPro" id="IPR050327">
    <property type="entry name" value="Proton-linked_MCT"/>
</dbReference>
<dbReference type="PANTHER" id="PTHR11360:SF234">
    <property type="entry name" value="MFS-TYPE TRANSPORTER DBAD-RELATED"/>
    <property type="match status" value="1"/>
</dbReference>
<dbReference type="GO" id="GO:0022857">
    <property type="term" value="F:transmembrane transporter activity"/>
    <property type="evidence" value="ECO:0007669"/>
    <property type="project" value="InterPro"/>
</dbReference>
<feature type="transmembrane region" description="Helical" evidence="4">
    <location>
        <begin position="314"/>
        <end position="333"/>
    </location>
</feature>
<dbReference type="InterPro" id="IPR036259">
    <property type="entry name" value="MFS_trans_sf"/>
</dbReference>
<feature type="transmembrane region" description="Helical" evidence="4">
    <location>
        <begin position="371"/>
        <end position="397"/>
    </location>
</feature>
<evidence type="ECO:0000313" key="6">
    <source>
        <dbReference type="EMBL" id="UNI19366.1"/>
    </source>
</evidence>
<dbReference type="GeneID" id="72067501"/>
<gene>
    <name evidence="6" type="ORF">JDV02_005552</name>
</gene>
<keyword evidence="4" id="KW-0812">Transmembrane</keyword>
<feature type="transmembrane region" description="Helical" evidence="4">
    <location>
        <begin position="173"/>
        <end position="194"/>
    </location>
</feature>
<feature type="transmembrane region" description="Helical" evidence="4">
    <location>
        <begin position="345"/>
        <end position="365"/>
    </location>
</feature>
<dbReference type="PROSITE" id="PS50850">
    <property type="entry name" value="MFS"/>
    <property type="match status" value="1"/>
</dbReference>
<evidence type="ECO:0000313" key="7">
    <source>
        <dbReference type="Proteomes" id="UP000829364"/>
    </source>
</evidence>
<feature type="region of interest" description="Disordered" evidence="3">
    <location>
        <begin position="1"/>
        <end position="60"/>
    </location>
</feature>
<evidence type="ECO:0000256" key="3">
    <source>
        <dbReference type="SAM" id="MobiDB-lite"/>
    </source>
</evidence>
<name>A0A9Q8QIA6_9HYPO</name>
<reference evidence="6" key="1">
    <citation type="submission" date="2021-11" db="EMBL/GenBank/DDBJ databases">
        <title>Purpureocillium_takamizusanense_genome.</title>
        <authorList>
            <person name="Nguyen N.-H."/>
        </authorList>
    </citation>
    <scope>NUCLEOTIDE SEQUENCE</scope>
    <source>
        <strain evidence="6">PT3</strain>
    </source>
</reference>
<feature type="transmembrane region" description="Helical" evidence="4">
    <location>
        <begin position="78"/>
        <end position="98"/>
    </location>
</feature>
<keyword evidence="7" id="KW-1185">Reference proteome</keyword>
<dbReference type="OrthoDB" id="6509908at2759"/>
<feature type="transmembrane region" description="Helical" evidence="4">
    <location>
        <begin position="206"/>
        <end position="226"/>
    </location>
</feature>
<sequence length="471" mass="50045">MNEPSVSTEKMPKPADEKAPASDGSHITNPTPEVNGVGSHDSSDRDPEKNSNGHTPLKFPSPAPAPASCMPIAPNGGFLAWLQVAGSFCIFLNTWGVVNMYGVFQTYYTDSLQGSSSSAISWIGSVQVFLLSLIGTLVGPIYDGGNVRLLLIVGLVTSVFGIFMTSLCNRYWQFFLAQGLVTGFGFGCLFLPGVAIVSQYFTTKKAFATGIASLGSSIGGVVYPILWTQLQPKVGFGWATRVIGFIMLGTLLLPLVALRPLQYPKTRRSLFDLSSLRDVPYVLFGLGTFFGYMGIYVVFFYIELYATSRANVSAYMGFYLLALINAGSSLGRVLPNFAADYVGTLNMQTSFAFFAAILSLVLLAIRNTQGIVAFCVLYGFFTGTFVSLPAPTVASLTPNLALLGGRMSMAFMAAGLGSLIGSPIAGAILATNGGENWVGLQIWAGALLVLSTAAMIGARTAKVGYKIYAKA</sequence>
<keyword evidence="4" id="KW-0472">Membrane</keyword>
<feature type="transmembrane region" description="Helical" evidence="4">
    <location>
        <begin position="409"/>
        <end position="430"/>
    </location>
</feature>
<organism evidence="6 7">
    <name type="scientific">Purpureocillium takamizusanense</name>
    <dbReference type="NCBI Taxonomy" id="2060973"/>
    <lineage>
        <taxon>Eukaryota</taxon>
        <taxon>Fungi</taxon>
        <taxon>Dikarya</taxon>
        <taxon>Ascomycota</taxon>
        <taxon>Pezizomycotina</taxon>
        <taxon>Sordariomycetes</taxon>
        <taxon>Hypocreomycetidae</taxon>
        <taxon>Hypocreales</taxon>
        <taxon>Ophiocordycipitaceae</taxon>
        <taxon>Purpureocillium</taxon>
    </lineage>
</organism>
<accession>A0A9Q8QIA6</accession>
<feature type="transmembrane region" description="Helical" evidence="4">
    <location>
        <begin position="118"/>
        <end position="142"/>
    </location>
</feature>
<feature type="transmembrane region" description="Helical" evidence="4">
    <location>
        <begin position="238"/>
        <end position="258"/>
    </location>
</feature>
<evidence type="ECO:0000259" key="5">
    <source>
        <dbReference type="PROSITE" id="PS50850"/>
    </source>
</evidence>
<protein>
    <recommendedName>
        <fullName evidence="5">Major facilitator superfamily (MFS) profile domain-containing protein</fullName>
    </recommendedName>
</protein>
<evidence type="ECO:0000256" key="1">
    <source>
        <dbReference type="ARBA" id="ARBA00004141"/>
    </source>
</evidence>
<dbReference type="EMBL" id="CP086357">
    <property type="protein sequence ID" value="UNI19366.1"/>
    <property type="molecule type" value="Genomic_DNA"/>
</dbReference>
<feature type="domain" description="Major facilitator superfamily (MFS) profile" evidence="5">
    <location>
        <begin position="82"/>
        <end position="462"/>
    </location>
</feature>
<comment type="subcellular location">
    <subcellularLocation>
        <location evidence="1">Membrane</location>
        <topology evidence="1">Multi-pass membrane protein</topology>
    </subcellularLocation>
</comment>